<feature type="domain" description="UBP-type" evidence="8">
    <location>
        <begin position="231"/>
        <end position="356"/>
    </location>
</feature>
<dbReference type="SMART" id="SM00184">
    <property type="entry name" value="RING"/>
    <property type="match status" value="1"/>
</dbReference>
<evidence type="ECO:0000256" key="6">
    <source>
        <dbReference type="SAM" id="MobiDB-lite"/>
    </source>
</evidence>
<evidence type="ECO:0000256" key="3">
    <source>
        <dbReference type="ARBA" id="ARBA00022833"/>
    </source>
</evidence>
<feature type="compositionally biased region" description="Low complexity" evidence="6">
    <location>
        <begin position="518"/>
        <end position="527"/>
    </location>
</feature>
<evidence type="ECO:0000259" key="8">
    <source>
        <dbReference type="PROSITE" id="PS50271"/>
    </source>
</evidence>
<evidence type="ECO:0000256" key="2">
    <source>
        <dbReference type="ARBA" id="ARBA00022771"/>
    </source>
</evidence>
<proteinExistence type="predicted"/>
<gene>
    <name evidence="9" type="ORF">IPOD504_LOCUS7847</name>
</gene>
<dbReference type="EMBL" id="OW152832">
    <property type="protein sequence ID" value="CAH2051591.1"/>
    <property type="molecule type" value="Genomic_DNA"/>
</dbReference>
<dbReference type="InterPro" id="IPR011422">
    <property type="entry name" value="BRAP2/ETP1_RRM"/>
</dbReference>
<dbReference type="InterPro" id="IPR001607">
    <property type="entry name" value="Znf_UBP"/>
</dbReference>
<name>A0ABN8I9L2_9NEOP</name>
<evidence type="ECO:0000259" key="7">
    <source>
        <dbReference type="PROSITE" id="PS50089"/>
    </source>
</evidence>
<feature type="region of interest" description="Disordered" evidence="6">
    <location>
        <begin position="1"/>
        <end position="24"/>
    </location>
</feature>
<keyword evidence="1" id="KW-0479">Metal-binding</keyword>
<feature type="coiled-coil region" evidence="5">
    <location>
        <begin position="405"/>
        <end position="439"/>
    </location>
</feature>
<protein>
    <recommendedName>
        <fullName evidence="11">BRCA1-associated protein</fullName>
    </recommendedName>
</protein>
<evidence type="ECO:0000256" key="5">
    <source>
        <dbReference type="SAM" id="Coils"/>
    </source>
</evidence>
<dbReference type="SUPFAM" id="SSF57850">
    <property type="entry name" value="RING/U-box"/>
    <property type="match status" value="2"/>
</dbReference>
<feature type="compositionally biased region" description="Basic and acidic residues" evidence="6">
    <location>
        <begin position="9"/>
        <end position="24"/>
    </location>
</feature>
<reference evidence="9" key="1">
    <citation type="submission" date="2022-03" db="EMBL/GenBank/DDBJ databases">
        <authorList>
            <person name="Martin H S."/>
        </authorList>
    </citation>
    <scope>NUCLEOTIDE SEQUENCE</scope>
</reference>
<evidence type="ECO:0000313" key="10">
    <source>
        <dbReference type="Proteomes" id="UP000837857"/>
    </source>
</evidence>
<evidence type="ECO:0008006" key="11">
    <source>
        <dbReference type="Google" id="ProtNLM"/>
    </source>
</evidence>
<keyword evidence="5" id="KW-0175">Coiled coil</keyword>
<sequence length="534" mass="58069">MGDNPSEAEAAKEQKRKDRGARESKTITVETYASVLIGNNTDTGILPTSSRRSPPENICCGDEDSISFFCGNPLVEVTKGVLHIYKENELKETEEAKTLCLLSVPGALGAPDLLAFAAACQQDIAHVRVLRDGSPDHYMALLTFRTSAAAREFHSAFDGVPYSTLEPNALCHMAWVSRVEWARDGTPPPSHTELPTCPVCLERMDESVAGVLSVQCAHAFHAECLVRWRDARCPVCRCAQTPEPRGGARCDQCAEGGGGGGGGGGGAEGAEPDAGAPEGLPDGLAPGALWICLICGHVGCGRYEGGHAAKHFLASNHTYALQLGSNRVWDYAGDNFVHRLVQNKTDGKLVAAEGGLASEDSACGGEKLDSAQLEFTYILTQQLDSQRMFYEDKITKLERLRSGECEALRERARKAEREAEELRGQLHKSQRDQQALDRRLHHLTAKLSTLQGELNEERGLAAALAGSQAQWQEQARLKEEAFLKEVAELKEQLRDVMFFVEARGRLQRAEGASQEEIAAASVSVAPAKPRRRRR</sequence>
<organism evidence="9 10">
    <name type="scientific">Iphiclides podalirius</name>
    <name type="common">scarce swallowtail</name>
    <dbReference type="NCBI Taxonomy" id="110791"/>
    <lineage>
        <taxon>Eukaryota</taxon>
        <taxon>Metazoa</taxon>
        <taxon>Ecdysozoa</taxon>
        <taxon>Arthropoda</taxon>
        <taxon>Hexapoda</taxon>
        <taxon>Insecta</taxon>
        <taxon>Pterygota</taxon>
        <taxon>Neoptera</taxon>
        <taxon>Endopterygota</taxon>
        <taxon>Lepidoptera</taxon>
        <taxon>Glossata</taxon>
        <taxon>Ditrysia</taxon>
        <taxon>Papilionoidea</taxon>
        <taxon>Papilionidae</taxon>
        <taxon>Papilioninae</taxon>
        <taxon>Iphiclides</taxon>
    </lineage>
</organism>
<dbReference type="InterPro" id="IPR001841">
    <property type="entry name" value="Znf_RING"/>
</dbReference>
<evidence type="ECO:0000256" key="4">
    <source>
        <dbReference type="PROSITE-ProRule" id="PRU00502"/>
    </source>
</evidence>
<dbReference type="Proteomes" id="UP000837857">
    <property type="component" value="Chromosome 20"/>
</dbReference>
<dbReference type="PROSITE" id="PS50089">
    <property type="entry name" value="ZF_RING_2"/>
    <property type="match status" value="1"/>
</dbReference>
<evidence type="ECO:0000313" key="9">
    <source>
        <dbReference type="EMBL" id="CAH2051591.1"/>
    </source>
</evidence>
<dbReference type="PANTHER" id="PTHR24007:SF7">
    <property type="entry name" value="BRCA1-ASSOCIATED PROTEIN"/>
    <property type="match status" value="1"/>
</dbReference>
<dbReference type="Gene3D" id="3.30.40.10">
    <property type="entry name" value="Zinc/RING finger domain, C3HC4 (zinc finger)"/>
    <property type="match status" value="2"/>
</dbReference>
<dbReference type="Pfam" id="PF02148">
    <property type="entry name" value="zf-UBP"/>
    <property type="match status" value="1"/>
</dbReference>
<evidence type="ECO:0000256" key="1">
    <source>
        <dbReference type="ARBA" id="ARBA00022723"/>
    </source>
</evidence>
<dbReference type="CDD" id="cd16457">
    <property type="entry name" value="RING-H2_BRAP2"/>
    <property type="match status" value="1"/>
</dbReference>
<keyword evidence="10" id="KW-1185">Reference proteome</keyword>
<dbReference type="PROSITE" id="PS50271">
    <property type="entry name" value="ZF_UBP"/>
    <property type="match status" value="1"/>
</dbReference>
<dbReference type="Pfam" id="PF13639">
    <property type="entry name" value="zf-RING_2"/>
    <property type="match status" value="1"/>
</dbReference>
<dbReference type="InterPro" id="IPR013083">
    <property type="entry name" value="Znf_RING/FYVE/PHD"/>
</dbReference>
<dbReference type="PANTHER" id="PTHR24007">
    <property type="entry name" value="BRCA1-ASSOCIATED PROTEIN"/>
    <property type="match status" value="1"/>
</dbReference>
<keyword evidence="2 4" id="KW-0863">Zinc-finger</keyword>
<accession>A0ABN8I9L2</accession>
<feature type="domain" description="RING-type" evidence="7">
    <location>
        <begin position="197"/>
        <end position="237"/>
    </location>
</feature>
<dbReference type="SMART" id="SM00290">
    <property type="entry name" value="ZnF_UBP"/>
    <property type="match status" value="1"/>
</dbReference>
<dbReference type="InterPro" id="IPR047243">
    <property type="entry name" value="RING-H2_BRAP2"/>
</dbReference>
<keyword evidence="3" id="KW-0862">Zinc</keyword>
<dbReference type="Pfam" id="PF07576">
    <property type="entry name" value="BRAP2"/>
    <property type="match status" value="1"/>
</dbReference>
<feature type="non-terminal residue" evidence="9">
    <location>
        <position position="1"/>
    </location>
</feature>
<feature type="region of interest" description="Disordered" evidence="6">
    <location>
        <begin position="510"/>
        <end position="534"/>
    </location>
</feature>